<dbReference type="NCBIfam" id="TIGR03049">
    <property type="entry name" value="PS_I_psaK"/>
    <property type="match status" value="1"/>
</dbReference>
<dbReference type="HAMAP" id="MF_00474">
    <property type="entry name" value="PSI_PsaK"/>
    <property type="match status" value="1"/>
</dbReference>
<keyword evidence="6 9" id="KW-1133">Transmembrane helix</keyword>
<keyword evidence="4 9" id="KW-0812">Transmembrane</keyword>
<dbReference type="Gene3D" id="1.20.860.20">
    <property type="entry name" value="Photosystem I PsaK, reaction centre"/>
    <property type="match status" value="1"/>
</dbReference>
<evidence type="ECO:0000313" key="10">
    <source>
        <dbReference type="EMBL" id="PSI02622.1"/>
    </source>
</evidence>
<comment type="similarity">
    <text evidence="2 9">Belongs to the PsaG/PsaK family.</text>
</comment>
<evidence type="ECO:0000256" key="5">
    <source>
        <dbReference type="ARBA" id="ARBA00022836"/>
    </source>
</evidence>
<dbReference type="InterPro" id="IPR000549">
    <property type="entry name" value="PSI_PsaG/PsaK"/>
</dbReference>
<evidence type="ECO:0000256" key="6">
    <source>
        <dbReference type="ARBA" id="ARBA00022989"/>
    </source>
</evidence>
<proteinExistence type="inferred from homology"/>
<keyword evidence="5 9" id="KW-0603">Photosystem I</keyword>
<evidence type="ECO:0000313" key="11">
    <source>
        <dbReference type="Proteomes" id="UP000240206"/>
    </source>
</evidence>
<sequence length="91" mass="9149">MTVIPTLISPVLALTPAVVTWTPKVGLVMILCNVIAIAIGKATIKYPNEGLALPNNSFFGGFGHGALLATTSLGHIIGIGAIQGLAASGVL</sequence>
<evidence type="ECO:0000256" key="4">
    <source>
        <dbReference type="ARBA" id="ARBA00022692"/>
    </source>
</evidence>
<keyword evidence="3 9" id="KW-0602">Photosynthesis</keyword>
<evidence type="ECO:0000256" key="9">
    <source>
        <dbReference type="HAMAP-Rule" id="MF_00474"/>
    </source>
</evidence>
<reference evidence="11" key="1">
    <citation type="submission" date="2018-03" db="EMBL/GenBank/DDBJ databases">
        <title>Ecological and genomic features of two cosmopolitan and abundant freshwater picocyanobacteria.</title>
        <authorList>
            <person name="Cabello-Yeves P.J."/>
            <person name="Picazo A."/>
            <person name="Camacho A."/>
            <person name="Callieri C."/>
            <person name="Rosselli R."/>
            <person name="Roda-Garcia J."/>
            <person name="Coutinho F.H."/>
            <person name="Rodriguez-Valera F."/>
        </authorList>
    </citation>
    <scope>NUCLEOTIDE SEQUENCE [LARGE SCALE GENOMIC DNA]</scope>
    <source>
        <strain evidence="11">Tous</strain>
    </source>
</reference>
<keyword evidence="7 9" id="KW-0793">Thylakoid</keyword>
<organism evidence="10 11">
    <name type="scientific">Synechococcus lacustris str. Tous</name>
    <dbReference type="NCBI Taxonomy" id="1910958"/>
    <lineage>
        <taxon>Bacteria</taxon>
        <taxon>Bacillati</taxon>
        <taxon>Cyanobacteriota</taxon>
        <taxon>Cyanophyceae</taxon>
        <taxon>Synechococcales</taxon>
        <taxon>Synechococcaceae</taxon>
        <taxon>Synechococcus</taxon>
    </lineage>
</organism>
<dbReference type="AlphaFoldDB" id="A0A2P7EHC0"/>
<evidence type="ECO:0000256" key="8">
    <source>
        <dbReference type="ARBA" id="ARBA00023136"/>
    </source>
</evidence>
<dbReference type="RefSeq" id="WP_106498973.1">
    <property type="nucleotide sequence ID" value="NZ_PXVC01000004.1"/>
</dbReference>
<dbReference type="InterPro" id="IPR017492">
    <property type="entry name" value="PSI_PsaK"/>
</dbReference>
<feature type="transmembrane region" description="Helical" evidence="9">
    <location>
        <begin position="25"/>
        <end position="44"/>
    </location>
</feature>
<evidence type="ECO:0000256" key="3">
    <source>
        <dbReference type="ARBA" id="ARBA00022531"/>
    </source>
</evidence>
<evidence type="ECO:0000256" key="1">
    <source>
        <dbReference type="ARBA" id="ARBA00004141"/>
    </source>
</evidence>
<protein>
    <recommendedName>
        <fullName evidence="9">Photosystem I reaction center subunit PsaK</fullName>
    </recommendedName>
    <alternativeName>
        <fullName evidence="9">Photosystem I subunit X</fullName>
    </alternativeName>
</protein>
<dbReference type="GO" id="GO:0031676">
    <property type="term" value="C:plasma membrane-derived thylakoid membrane"/>
    <property type="evidence" value="ECO:0007669"/>
    <property type="project" value="UniProtKB-SubCell"/>
</dbReference>
<dbReference type="SUPFAM" id="SSF81563">
    <property type="entry name" value="Photosystem I reaction center subunit X, PsaK"/>
    <property type="match status" value="1"/>
</dbReference>
<dbReference type="PROSITE" id="PS01026">
    <property type="entry name" value="PHOTOSYSTEM_I_PSAGK"/>
    <property type="match status" value="1"/>
</dbReference>
<dbReference type="STRING" id="1910958.BTM30_00645"/>
<name>A0A2P7EHC0_9SYNE</name>
<comment type="caution">
    <text evidence="10">The sequence shown here is derived from an EMBL/GenBank/DDBJ whole genome shotgun (WGS) entry which is preliminary data.</text>
</comment>
<dbReference type="GO" id="GO:0009522">
    <property type="term" value="C:photosystem I"/>
    <property type="evidence" value="ECO:0007669"/>
    <property type="project" value="UniProtKB-KW"/>
</dbReference>
<gene>
    <name evidence="9 10" type="primary">psaK</name>
    <name evidence="10" type="ORF">C7K08_02015</name>
</gene>
<dbReference type="Pfam" id="PF01241">
    <property type="entry name" value="PSI_PSAK"/>
    <property type="match status" value="1"/>
</dbReference>
<comment type="subcellular location">
    <subcellularLocation>
        <location evidence="9">Cellular thylakoid membrane</location>
        <topology evidence="9">Multi-pass membrane protein</topology>
    </subcellularLocation>
    <subcellularLocation>
        <location evidence="1">Membrane</location>
        <topology evidence="1">Multi-pass membrane protein</topology>
    </subcellularLocation>
</comment>
<feature type="transmembrane region" description="Helical" evidence="9">
    <location>
        <begin position="65"/>
        <end position="86"/>
    </location>
</feature>
<dbReference type="Proteomes" id="UP000240206">
    <property type="component" value="Unassembled WGS sequence"/>
</dbReference>
<keyword evidence="11" id="KW-1185">Reference proteome</keyword>
<evidence type="ECO:0000256" key="2">
    <source>
        <dbReference type="ARBA" id="ARBA00006458"/>
    </source>
</evidence>
<accession>A0A2P7EHC0</accession>
<dbReference type="GO" id="GO:0015979">
    <property type="term" value="P:photosynthesis"/>
    <property type="evidence" value="ECO:0007669"/>
    <property type="project" value="UniProtKB-UniRule"/>
</dbReference>
<evidence type="ECO:0000256" key="7">
    <source>
        <dbReference type="ARBA" id="ARBA00023078"/>
    </source>
</evidence>
<dbReference type="InterPro" id="IPR035982">
    <property type="entry name" value="PSI_centre_PsaK_sf"/>
</dbReference>
<dbReference type="InterPro" id="IPR037101">
    <property type="entry name" value="PSI_PsaK_bact"/>
</dbReference>
<dbReference type="EMBL" id="PXVC01000004">
    <property type="protein sequence ID" value="PSI02622.1"/>
    <property type="molecule type" value="Genomic_DNA"/>
</dbReference>
<keyword evidence="8 9" id="KW-0472">Membrane</keyword>